<name>X0RM07_9ZZZZ</name>
<evidence type="ECO:0000313" key="2">
    <source>
        <dbReference type="EMBL" id="GAF69859.1"/>
    </source>
</evidence>
<evidence type="ECO:0008006" key="3">
    <source>
        <dbReference type="Google" id="ProtNLM"/>
    </source>
</evidence>
<feature type="transmembrane region" description="Helical" evidence="1">
    <location>
        <begin position="43"/>
        <end position="63"/>
    </location>
</feature>
<keyword evidence="1" id="KW-1133">Transmembrane helix</keyword>
<protein>
    <recommendedName>
        <fullName evidence="3">Transposase DDE domain-containing protein</fullName>
    </recommendedName>
</protein>
<accession>X0RM07</accession>
<proteinExistence type="predicted"/>
<comment type="caution">
    <text evidence="2">The sequence shown here is derived from an EMBL/GenBank/DDBJ whole genome shotgun (WGS) entry which is preliminary data.</text>
</comment>
<reference evidence="2" key="1">
    <citation type="journal article" date="2014" name="Front. Microbiol.">
        <title>High frequency of phylogenetically diverse reductive dehalogenase-homologous genes in deep subseafloor sedimentary metagenomes.</title>
        <authorList>
            <person name="Kawai M."/>
            <person name="Futagami T."/>
            <person name="Toyoda A."/>
            <person name="Takaki Y."/>
            <person name="Nishi S."/>
            <person name="Hori S."/>
            <person name="Arai W."/>
            <person name="Tsubouchi T."/>
            <person name="Morono Y."/>
            <person name="Uchiyama I."/>
            <person name="Ito T."/>
            <person name="Fujiyama A."/>
            <person name="Inagaki F."/>
            <person name="Takami H."/>
        </authorList>
    </citation>
    <scope>NUCLEOTIDE SEQUENCE</scope>
    <source>
        <strain evidence="2">Expedition CK06-06</strain>
    </source>
</reference>
<dbReference type="EMBL" id="BARS01005211">
    <property type="protein sequence ID" value="GAF69859.1"/>
    <property type="molecule type" value="Genomic_DNA"/>
</dbReference>
<keyword evidence="1" id="KW-0472">Membrane</keyword>
<organism evidence="2">
    <name type="scientific">marine sediment metagenome</name>
    <dbReference type="NCBI Taxonomy" id="412755"/>
    <lineage>
        <taxon>unclassified sequences</taxon>
        <taxon>metagenomes</taxon>
        <taxon>ecological metagenomes</taxon>
    </lineage>
</organism>
<keyword evidence="1" id="KW-0812">Transmembrane</keyword>
<gene>
    <name evidence="2" type="ORF">S01H1_10207</name>
</gene>
<evidence type="ECO:0000256" key="1">
    <source>
        <dbReference type="SAM" id="Phobius"/>
    </source>
</evidence>
<feature type="non-terminal residue" evidence="2">
    <location>
        <position position="1"/>
    </location>
</feature>
<sequence length="76" mass="8913">LRFLKTRKGKKAYLRRPDVERLFGQLKHLFLIDPLPMIRLTNIRPYLALINLAYLLAILYNHLNGRSLRAIKSLVA</sequence>
<dbReference type="AlphaFoldDB" id="X0RM07"/>